<feature type="domain" description="HTH iclR-type" evidence="4">
    <location>
        <begin position="11"/>
        <end position="73"/>
    </location>
</feature>
<dbReference type="EMBL" id="QJKB01000006">
    <property type="protein sequence ID" value="PXX41975.1"/>
    <property type="molecule type" value="Genomic_DNA"/>
</dbReference>
<proteinExistence type="predicted"/>
<dbReference type="InterPro" id="IPR029016">
    <property type="entry name" value="GAF-like_dom_sf"/>
</dbReference>
<dbReference type="InterPro" id="IPR014757">
    <property type="entry name" value="Tscrpt_reg_IclR_C"/>
</dbReference>
<evidence type="ECO:0000256" key="2">
    <source>
        <dbReference type="ARBA" id="ARBA00023125"/>
    </source>
</evidence>
<dbReference type="InterPro" id="IPR050707">
    <property type="entry name" value="HTH_MetabolicPath_Reg"/>
</dbReference>
<dbReference type="SUPFAM" id="SSF55781">
    <property type="entry name" value="GAF domain-like"/>
    <property type="match status" value="1"/>
</dbReference>
<organism evidence="6 7">
    <name type="scientific">Undibacterium pigrum</name>
    <dbReference type="NCBI Taxonomy" id="401470"/>
    <lineage>
        <taxon>Bacteria</taxon>
        <taxon>Pseudomonadati</taxon>
        <taxon>Pseudomonadota</taxon>
        <taxon>Betaproteobacteria</taxon>
        <taxon>Burkholderiales</taxon>
        <taxon>Oxalobacteraceae</taxon>
        <taxon>Undibacterium</taxon>
    </lineage>
</organism>
<dbReference type="Gene3D" id="1.10.10.10">
    <property type="entry name" value="Winged helix-like DNA-binding domain superfamily/Winged helix DNA-binding domain"/>
    <property type="match status" value="1"/>
</dbReference>
<evidence type="ECO:0000256" key="1">
    <source>
        <dbReference type="ARBA" id="ARBA00023015"/>
    </source>
</evidence>
<protein>
    <submittedName>
        <fullName evidence="6">IclR family transcriptional regulator</fullName>
    </submittedName>
</protein>
<dbReference type="InterPro" id="IPR036388">
    <property type="entry name" value="WH-like_DNA-bd_sf"/>
</dbReference>
<dbReference type="AlphaFoldDB" id="A0A318J3Q1"/>
<dbReference type="InterPro" id="IPR036390">
    <property type="entry name" value="WH_DNA-bd_sf"/>
</dbReference>
<evidence type="ECO:0000313" key="6">
    <source>
        <dbReference type="EMBL" id="PXX41975.1"/>
    </source>
</evidence>
<evidence type="ECO:0000259" key="4">
    <source>
        <dbReference type="PROSITE" id="PS51077"/>
    </source>
</evidence>
<dbReference type="InterPro" id="IPR005471">
    <property type="entry name" value="Tscrpt_reg_IclR_N"/>
</dbReference>
<dbReference type="RefSeq" id="WP_110256413.1">
    <property type="nucleotide sequence ID" value="NZ_QJKB01000006.1"/>
</dbReference>
<dbReference type="OrthoDB" id="8524622at2"/>
<dbReference type="Proteomes" id="UP000247792">
    <property type="component" value="Unassembled WGS sequence"/>
</dbReference>
<dbReference type="GO" id="GO:0003677">
    <property type="term" value="F:DNA binding"/>
    <property type="evidence" value="ECO:0007669"/>
    <property type="project" value="UniProtKB-KW"/>
</dbReference>
<dbReference type="PANTHER" id="PTHR30136">
    <property type="entry name" value="HELIX-TURN-HELIX TRANSCRIPTIONAL REGULATOR, ICLR FAMILY"/>
    <property type="match status" value="1"/>
</dbReference>
<comment type="caution">
    <text evidence="6">The sequence shown here is derived from an EMBL/GenBank/DDBJ whole genome shotgun (WGS) entry which is preliminary data.</text>
</comment>
<evidence type="ECO:0000256" key="3">
    <source>
        <dbReference type="ARBA" id="ARBA00023163"/>
    </source>
</evidence>
<dbReference type="SUPFAM" id="SSF46785">
    <property type="entry name" value="Winged helix' DNA-binding domain"/>
    <property type="match status" value="1"/>
</dbReference>
<dbReference type="Pfam" id="PF09339">
    <property type="entry name" value="HTH_IclR"/>
    <property type="match status" value="1"/>
</dbReference>
<keyword evidence="1" id="KW-0805">Transcription regulation</keyword>
<keyword evidence="7" id="KW-1185">Reference proteome</keyword>
<keyword evidence="3" id="KW-0804">Transcription</keyword>
<dbReference type="GO" id="GO:0045892">
    <property type="term" value="P:negative regulation of DNA-templated transcription"/>
    <property type="evidence" value="ECO:0007669"/>
    <property type="project" value="TreeGrafter"/>
</dbReference>
<sequence length="264" mass="27525">MTEKNKERRGIGAIEVGGLILNALVSSGRAMSLGDLARESGMPASKAHAYLVSFGKLGLVEQDVVTGAYQLGPFALQIGLVSLQQMSPVKLAIPEITRLAAATDQTVALAVWGSHGPTVVYIAESSRPIHVNMHAGSVMSMLGTATGLVFSAFLPQALVDKVIAREVRDELVIGQAGVQMTTQDIASILAEVRAQGLARAQGLPIPGINALSAPVFNHAHALSLVITATGPKGSFDTAWNGELAQALRTSASSLSHQLGHMPRP</sequence>
<accession>A0A318J3Q1</accession>
<name>A0A318J3Q1_9BURK</name>
<dbReference type="GO" id="GO:0003700">
    <property type="term" value="F:DNA-binding transcription factor activity"/>
    <property type="evidence" value="ECO:0007669"/>
    <property type="project" value="TreeGrafter"/>
</dbReference>
<feature type="domain" description="IclR-ED" evidence="5">
    <location>
        <begin position="74"/>
        <end position="260"/>
    </location>
</feature>
<evidence type="ECO:0000313" key="7">
    <source>
        <dbReference type="Proteomes" id="UP000247792"/>
    </source>
</evidence>
<keyword evidence="2" id="KW-0238">DNA-binding</keyword>
<dbReference type="PROSITE" id="PS51077">
    <property type="entry name" value="HTH_ICLR"/>
    <property type="match status" value="1"/>
</dbReference>
<dbReference type="Gene3D" id="3.30.450.40">
    <property type="match status" value="1"/>
</dbReference>
<dbReference type="PANTHER" id="PTHR30136:SF8">
    <property type="entry name" value="TRANSCRIPTIONAL REGULATORY PROTEIN"/>
    <property type="match status" value="1"/>
</dbReference>
<dbReference type="Pfam" id="PF01614">
    <property type="entry name" value="IclR_C"/>
    <property type="match status" value="1"/>
</dbReference>
<reference evidence="6 7" key="1">
    <citation type="submission" date="2018-05" db="EMBL/GenBank/DDBJ databases">
        <title>Genomic Encyclopedia of Type Strains, Phase IV (KMG-IV): sequencing the most valuable type-strain genomes for metagenomic binning, comparative biology and taxonomic classification.</title>
        <authorList>
            <person name="Goeker M."/>
        </authorList>
    </citation>
    <scope>NUCLEOTIDE SEQUENCE [LARGE SCALE GENOMIC DNA]</scope>
    <source>
        <strain evidence="6 7">DSM 19792</strain>
    </source>
</reference>
<dbReference type="PROSITE" id="PS51078">
    <property type="entry name" value="ICLR_ED"/>
    <property type="match status" value="1"/>
</dbReference>
<evidence type="ECO:0000259" key="5">
    <source>
        <dbReference type="PROSITE" id="PS51078"/>
    </source>
</evidence>
<dbReference type="SMART" id="SM00346">
    <property type="entry name" value="HTH_ICLR"/>
    <property type="match status" value="1"/>
</dbReference>
<gene>
    <name evidence="6" type="ORF">DFR42_106154</name>
</gene>